<proteinExistence type="predicted"/>
<protein>
    <submittedName>
        <fullName evidence="2">Uncharacterized protein</fullName>
    </submittedName>
</protein>
<dbReference type="Proteomes" id="UP000234323">
    <property type="component" value="Unassembled WGS sequence"/>
</dbReference>
<evidence type="ECO:0000256" key="1">
    <source>
        <dbReference type="SAM" id="SignalP"/>
    </source>
</evidence>
<organism evidence="2 3">
    <name type="scientific">Rhizophagus irregularis</name>
    <dbReference type="NCBI Taxonomy" id="588596"/>
    <lineage>
        <taxon>Eukaryota</taxon>
        <taxon>Fungi</taxon>
        <taxon>Fungi incertae sedis</taxon>
        <taxon>Mucoromycota</taxon>
        <taxon>Glomeromycotina</taxon>
        <taxon>Glomeromycetes</taxon>
        <taxon>Glomerales</taxon>
        <taxon>Glomeraceae</taxon>
        <taxon>Rhizophagus</taxon>
    </lineage>
</organism>
<evidence type="ECO:0000313" key="3">
    <source>
        <dbReference type="Proteomes" id="UP000234323"/>
    </source>
</evidence>
<accession>A0A2I1HIV9</accession>
<dbReference type="AlphaFoldDB" id="A0A2I1HIV9"/>
<feature type="chain" id="PRO_5014111312" evidence="1">
    <location>
        <begin position="20"/>
        <end position="183"/>
    </location>
</feature>
<name>A0A2I1HIV9_9GLOM</name>
<dbReference type="VEuPathDB" id="FungiDB:RhiirFUN_007991"/>
<feature type="signal peptide" evidence="1">
    <location>
        <begin position="1"/>
        <end position="19"/>
    </location>
</feature>
<gene>
    <name evidence="2" type="ORF">RhiirA4_550164</name>
</gene>
<reference evidence="2 3" key="1">
    <citation type="submission" date="2015-10" db="EMBL/GenBank/DDBJ databases">
        <title>Genome analyses suggest a sexual origin of heterokaryosis in a supposedly ancient asexual fungus.</title>
        <authorList>
            <person name="Ropars J."/>
            <person name="Sedzielewska K."/>
            <person name="Noel J."/>
            <person name="Charron P."/>
            <person name="Farinelli L."/>
            <person name="Marton T."/>
            <person name="Kruger M."/>
            <person name="Pelin A."/>
            <person name="Brachmann A."/>
            <person name="Corradi N."/>
        </authorList>
    </citation>
    <scope>NUCLEOTIDE SEQUENCE [LARGE SCALE GENOMIC DNA]</scope>
    <source>
        <strain evidence="2 3">A4</strain>
    </source>
</reference>
<sequence length="183" mass="20659">MKHIILTIILFLIFLKTFAIKSSVNCDDFYFDPEGIKFLANHQVELTINGPHKVESPGSFTCCLQQGPMMVGNYKFSKGGTTIYTVLSDITWENGYNMGNILDANNCLSKSWGKYFDCNTIYEGQYEYTRVDNYDPTKFPSPGEAIGLEFTVYAHCFNQCETICLKSCDFVTGISYDPPPPPK</sequence>
<keyword evidence="1" id="KW-0732">Signal</keyword>
<comment type="caution">
    <text evidence="2">The sequence shown here is derived from an EMBL/GenBank/DDBJ whole genome shotgun (WGS) entry which is preliminary data.</text>
</comment>
<dbReference type="VEuPathDB" id="FungiDB:FUN_020854"/>
<keyword evidence="3" id="KW-1185">Reference proteome</keyword>
<dbReference type="VEuPathDB" id="FungiDB:RhiirA1_466524"/>
<evidence type="ECO:0000313" key="2">
    <source>
        <dbReference type="EMBL" id="PKY58804.1"/>
    </source>
</evidence>
<dbReference type="EMBL" id="LLXI01003193">
    <property type="protein sequence ID" value="PKY58804.1"/>
    <property type="molecule type" value="Genomic_DNA"/>
</dbReference>